<name>A0ABQ4R1T9_9HYPH</name>
<dbReference type="PANTHER" id="PTHR35008">
    <property type="entry name" value="BLL4482 PROTEIN-RELATED"/>
    <property type="match status" value="1"/>
</dbReference>
<dbReference type="RefSeq" id="WP_128563177.1">
    <property type="nucleotide sequence ID" value="NZ_BPQH01000014.1"/>
</dbReference>
<feature type="domain" description="Cytochrome c" evidence="6">
    <location>
        <begin position="30"/>
        <end position="135"/>
    </location>
</feature>
<dbReference type="InterPro" id="IPR009056">
    <property type="entry name" value="Cyt_c-like_dom"/>
</dbReference>
<accession>A0ABQ4R1T9</accession>
<dbReference type="Gene3D" id="1.10.760.10">
    <property type="entry name" value="Cytochrome c-like domain"/>
    <property type="match status" value="3"/>
</dbReference>
<dbReference type="InterPro" id="IPR036909">
    <property type="entry name" value="Cyt_c-like_dom_sf"/>
</dbReference>
<dbReference type="EMBL" id="BPQH01000014">
    <property type="protein sequence ID" value="GJD51638.1"/>
    <property type="molecule type" value="Genomic_DNA"/>
</dbReference>
<keyword evidence="5" id="KW-0732">Signal</keyword>
<evidence type="ECO:0000256" key="5">
    <source>
        <dbReference type="SAM" id="SignalP"/>
    </source>
</evidence>
<reference evidence="7" key="2">
    <citation type="submission" date="2021-08" db="EMBL/GenBank/DDBJ databases">
        <authorList>
            <person name="Tani A."/>
            <person name="Ola A."/>
            <person name="Ogura Y."/>
            <person name="Katsura K."/>
            <person name="Hayashi T."/>
        </authorList>
    </citation>
    <scope>NUCLEOTIDE SEQUENCE</scope>
    <source>
        <strain evidence="7">KCTC 52305</strain>
    </source>
</reference>
<sequence>MRRIIAHALGSVSLAVLALGGARAQGADPDLVKRGELLATAGDCVACHTAPGGKLLAGGYYLTFPLGLGKVATPNITPDKETGIGDWSDEDFRRLMQDGITRSGSYIYPAMPFPWYTRVSTEDIRAIKAYLFSLAPVSAPRKPNDLVFPLNLDISREGLLGWRLAFFTNKRFEPDPARSPQINRGAYLVQGLGHCGACHNGSKLVGTSQWAGYLEGGTTDQWFAPNLSGDDKEGLGAWTEDQLFTYLKTGAASGRAGVAAGPMRQVIDESLSKLPDDDVRAIAVYLKTLPAKSTYEERTPSAFDQSAPPGSQAYLSHCVSCHRQDGKGVPGAFPALAGNGAVLAQGPETVIRVILGGLSARGEYAAMPAVGAGMTDEEVAQVTNYVRQSFGNQAPATAKPGQVGTLRADTASMLAGNGSCEPVANADVARALDEPDAAAQLRDVKAEDMLPRINAVLPKVKAAAPQASQADLVNGLTARFCQVANRDAAGPTWPVALGNFASLVYGQIKNPDRASK</sequence>
<feature type="signal peptide" evidence="5">
    <location>
        <begin position="1"/>
        <end position="18"/>
    </location>
</feature>
<gene>
    <name evidence="7" type="ORF">OPKNFCMD_4393</name>
</gene>
<comment type="caution">
    <text evidence="7">The sequence shown here is derived from an EMBL/GenBank/DDBJ whole genome shotgun (WGS) entry which is preliminary data.</text>
</comment>
<organism evidence="7 8">
    <name type="scientific">Methylobacterium crusticola</name>
    <dbReference type="NCBI Taxonomy" id="1697972"/>
    <lineage>
        <taxon>Bacteria</taxon>
        <taxon>Pseudomonadati</taxon>
        <taxon>Pseudomonadota</taxon>
        <taxon>Alphaproteobacteria</taxon>
        <taxon>Hyphomicrobiales</taxon>
        <taxon>Methylobacteriaceae</taxon>
        <taxon>Methylobacterium</taxon>
    </lineage>
</organism>
<feature type="chain" id="PRO_5045748985" description="Cytochrome c domain-containing protein" evidence="5">
    <location>
        <begin position="19"/>
        <end position="516"/>
    </location>
</feature>
<evidence type="ECO:0000256" key="2">
    <source>
        <dbReference type="ARBA" id="ARBA00022723"/>
    </source>
</evidence>
<dbReference type="Pfam" id="PF00034">
    <property type="entry name" value="Cytochrom_C"/>
    <property type="match status" value="2"/>
</dbReference>
<keyword evidence="3 4" id="KW-0408">Iron</keyword>
<keyword evidence="8" id="KW-1185">Reference proteome</keyword>
<protein>
    <recommendedName>
        <fullName evidence="6">Cytochrome c domain-containing protein</fullName>
    </recommendedName>
</protein>
<dbReference type="InterPro" id="IPR051459">
    <property type="entry name" value="Cytochrome_c-type_DH"/>
</dbReference>
<evidence type="ECO:0000313" key="8">
    <source>
        <dbReference type="Proteomes" id="UP001055167"/>
    </source>
</evidence>
<proteinExistence type="predicted"/>
<feature type="domain" description="Cytochrome c" evidence="6">
    <location>
        <begin position="180"/>
        <end position="290"/>
    </location>
</feature>
<reference evidence="7" key="1">
    <citation type="journal article" date="2021" name="Front. Microbiol.">
        <title>Comprehensive Comparative Genomics and Phenotyping of Methylobacterium Species.</title>
        <authorList>
            <person name="Alessa O."/>
            <person name="Ogura Y."/>
            <person name="Fujitani Y."/>
            <person name="Takami H."/>
            <person name="Hayashi T."/>
            <person name="Sahin N."/>
            <person name="Tani A."/>
        </authorList>
    </citation>
    <scope>NUCLEOTIDE SEQUENCE</scope>
    <source>
        <strain evidence="7">KCTC 52305</strain>
    </source>
</reference>
<keyword evidence="2 4" id="KW-0479">Metal-binding</keyword>
<keyword evidence="1 4" id="KW-0349">Heme</keyword>
<feature type="domain" description="Cytochrome c" evidence="6">
    <location>
        <begin position="305"/>
        <end position="390"/>
    </location>
</feature>
<dbReference type="PROSITE" id="PS51007">
    <property type="entry name" value="CYTC"/>
    <property type="match status" value="3"/>
</dbReference>
<evidence type="ECO:0000256" key="1">
    <source>
        <dbReference type="ARBA" id="ARBA00022617"/>
    </source>
</evidence>
<dbReference type="PANTHER" id="PTHR35008:SF8">
    <property type="entry name" value="ALCOHOL DEHYDROGENASE CYTOCHROME C SUBUNIT"/>
    <property type="match status" value="1"/>
</dbReference>
<dbReference type="Proteomes" id="UP001055167">
    <property type="component" value="Unassembled WGS sequence"/>
</dbReference>
<evidence type="ECO:0000256" key="3">
    <source>
        <dbReference type="ARBA" id="ARBA00023004"/>
    </source>
</evidence>
<evidence type="ECO:0000256" key="4">
    <source>
        <dbReference type="PROSITE-ProRule" id="PRU00433"/>
    </source>
</evidence>
<evidence type="ECO:0000259" key="6">
    <source>
        <dbReference type="PROSITE" id="PS51007"/>
    </source>
</evidence>
<evidence type="ECO:0000313" key="7">
    <source>
        <dbReference type="EMBL" id="GJD51638.1"/>
    </source>
</evidence>
<dbReference type="SUPFAM" id="SSF46626">
    <property type="entry name" value="Cytochrome c"/>
    <property type="match status" value="3"/>
</dbReference>